<dbReference type="PANTHER" id="PTHR43649:SF12">
    <property type="entry name" value="DIACETYLCHITOBIOSE BINDING PROTEIN DASA"/>
    <property type="match status" value="1"/>
</dbReference>
<dbReference type="Proteomes" id="UP000679950">
    <property type="component" value="Unassembled WGS sequence"/>
</dbReference>
<organism evidence="1 2">
    <name type="scientific">Lederbergia ruris</name>
    <dbReference type="NCBI Taxonomy" id="217495"/>
    <lineage>
        <taxon>Bacteria</taxon>
        <taxon>Bacillati</taxon>
        <taxon>Bacillota</taxon>
        <taxon>Bacilli</taxon>
        <taxon>Bacillales</taxon>
        <taxon>Bacillaceae</taxon>
        <taxon>Lederbergia</taxon>
    </lineage>
</organism>
<dbReference type="PANTHER" id="PTHR43649">
    <property type="entry name" value="ARABINOSE-BINDING PROTEIN-RELATED"/>
    <property type="match status" value="1"/>
</dbReference>
<name>A0ABQ4KMJ3_9BACI</name>
<dbReference type="SUPFAM" id="SSF53850">
    <property type="entry name" value="Periplasmic binding protein-like II"/>
    <property type="match status" value="1"/>
</dbReference>
<comment type="caution">
    <text evidence="1">The sequence shown here is derived from an EMBL/GenBank/DDBJ whole genome shotgun (WGS) entry which is preliminary data.</text>
</comment>
<dbReference type="Gene3D" id="3.40.190.10">
    <property type="entry name" value="Periplasmic binding protein-like II"/>
    <property type="match status" value="2"/>
</dbReference>
<gene>
    <name evidence="1" type="ORF">J8TS2_34110</name>
</gene>
<dbReference type="InterPro" id="IPR050490">
    <property type="entry name" value="Bact_solute-bd_prot1"/>
</dbReference>
<dbReference type="InterPro" id="IPR006059">
    <property type="entry name" value="SBP"/>
</dbReference>
<dbReference type="EMBL" id="BORB01000035">
    <property type="protein sequence ID" value="GIN59092.1"/>
    <property type="molecule type" value="Genomic_DNA"/>
</dbReference>
<accession>A0ABQ4KMJ3</accession>
<proteinExistence type="predicted"/>
<reference evidence="1 2" key="1">
    <citation type="submission" date="2021-03" db="EMBL/GenBank/DDBJ databases">
        <title>Antimicrobial resistance genes in bacteria isolated from Japanese honey, and their potential for conferring macrolide and lincosamide resistance in the American foulbrood pathogen Paenibacillus larvae.</title>
        <authorList>
            <person name="Okamoto M."/>
            <person name="Kumagai M."/>
            <person name="Kanamori H."/>
            <person name="Takamatsu D."/>
        </authorList>
    </citation>
    <scope>NUCLEOTIDE SEQUENCE [LARGE SCALE GENOMIC DNA]</scope>
    <source>
        <strain evidence="1 2">J8TS2</strain>
    </source>
</reference>
<keyword evidence="2" id="KW-1185">Reference proteome</keyword>
<evidence type="ECO:0000313" key="1">
    <source>
        <dbReference type="EMBL" id="GIN59092.1"/>
    </source>
</evidence>
<sequence>MKGGAFTLFHIKAIGNERSYHWHKDKAIVQNGEGSELKSKKIFLLVIVLTLILLSACNNQQDASGDKEGQEKDENVKASGMPIVEEPITLHFFAKRADTTAENWNDVLLYNEYEKMTNINIEWEMVPAAGLTEKRNLVLASENLPDAFHTTSMPVTDLQKYGAQGTFIKLNDLIDEYAPNFKKILEEYPEIKDGITMPDGNIYSFPYAFSPDFVSMLLSSRPWIREDWMKTLDMDMPTTTEELYQFLKAVKEQDPNGNGQADEIPFGANSINTLVEWVQGAYGLGNRGLKHKFVDMDPKEEELRFFPTAEEYKEMLQYVHKLFNEELIDQNIFSISTDQYLAKGSEGLYGVTHYFSPDVLFGKEGENYIGAEALAGPNGSRLYTSILPPVPTPGAFVITSANEHPAATVRWIDYFYGDEGAKLFFMGVEGVTYEETEDGEYEYVDEIKNNPDGLTVEQAVSKYLTYPGGTYPALVTQEFFQGSQGTDMSLDATERLKPHLIEEVWPAFIFTDEEQKIMDTSGADIEKYVNEMKDKFIVGETPFSEWDKYVETIQKMGLEEYMDVQHKAYERYKESSGKN</sequence>
<protein>
    <submittedName>
        <fullName evidence="1">ABC transporter substrate-binding protein</fullName>
    </submittedName>
</protein>
<evidence type="ECO:0000313" key="2">
    <source>
        <dbReference type="Proteomes" id="UP000679950"/>
    </source>
</evidence>
<dbReference type="Pfam" id="PF01547">
    <property type="entry name" value="SBP_bac_1"/>
    <property type="match status" value="1"/>
</dbReference>